<keyword evidence="3" id="KW-1185">Reference proteome</keyword>
<dbReference type="EMBL" id="CAKOGP040001748">
    <property type="protein sequence ID" value="CAJ1948649.1"/>
    <property type="molecule type" value="Genomic_DNA"/>
</dbReference>
<evidence type="ECO:0000256" key="1">
    <source>
        <dbReference type="SAM" id="MobiDB-lite"/>
    </source>
</evidence>
<organism evidence="2 3">
    <name type="scientific">Cylindrotheca closterium</name>
    <dbReference type="NCBI Taxonomy" id="2856"/>
    <lineage>
        <taxon>Eukaryota</taxon>
        <taxon>Sar</taxon>
        <taxon>Stramenopiles</taxon>
        <taxon>Ochrophyta</taxon>
        <taxon>Bacillariophyta</taxon>
        <taxon>Bacillariophyceae</taxon>
        <taxon>Bacillariophycidae</taxon>
        <taxon>Bacillariales</taxon>
        <taxon>Bacillariaceae</taxon>
        <taxon>Cylindrotheca</taxon>
    </lineage>
</organism>
<reference evidence="2" key="1">
    <citation type="submission" date="2023-08" db="EMBL/GenBank/DDBJ databases">
        <authorList>
            <person name="Audoor S."/>
            <person name="Bilcke G."/>
        </authorList>
    </citation>
    <scope>NUCLEOTIDE SEQUENCE</scope>
</reference>
<protein>
    <submittedName>
        <fullName evidence="2">Uncharacterized protein</fullName>
    </submittedName>
</protein>
<feature type="region of interest" description="Disordered" evidence="1">
    <location>
        <begin position="1019"/>
        <end position="1042"/>
    </location>
</feature>
<proteinExistence type="predicted"/>
<evidence type="ECO:0000313" key="3">
    <source>
        <dbReference type="Proteomes" id="UP001295423"/>
    </source>
</evidence>
<feature type="region of interest" description="Disordered" evidence="1">
    <location>
        <begin position="1"/>
        <end position="45"/>
    </location>
</feature>
<dbReference type="AlphaFoldDB" id="A0AAD2JGR8"/>
<gene>
    <name evidence="2" type="ORF">CYCCA115_LOCUS11720</name>
</gene>
<name>A0AAD2JGR8_9STRA</name>
<feature type="compositionally biased region" description="Basic and acidic residues" evidence="1">
    <location>
        <begin position="9"/>
        <end position="18"/>
    </location>
</feature>
<evidence type="ECO:0000313" key="2">
    <source>
        <dbReference type="EMBL" id="CAJ1948649.1"/>
    </source>
</evidence>
<accession>A0AAD2JGR8</accession>
<sequence>MQHTASSQNEREKDKKEQGTILSFLSPRKPPEKDHVKMGLQSQHTVGRVKAMKKMGQERQLKRTQQLQHGKPAKRQKTMTGNNAEKRCDEGTKTCPRCFVIKNGGAKKCAHDPTCRLNKQYYETDGGRLDKVEVLQRRLDTAMMARNNRPFEGMELHSSTIPKSQADVNKFFSQRKNVELPPSSKSSMKEASLEDQLSPFSVQALKERINRLMANCSVGMTNSSSVPKVIGAAIDALLETHKSITCGTEDNVLKIKDKRGKSYWEHQNYQRQFPPGTLGFTFPRDDKTKSPDHNYSQLEGVTIYLVRWELNLPGIQLICPECRKGELIHQKYDYKTSGFATPIIDISGVTSWACSMKYKCNNTAWCDYQCKGNDGPLLAQLPAQFRNAYPVDPRYALSNKRHLSQTFTNVMDKLMITHGNGDQLAQLLSETRGDKHLDKEEEYYNQARDTGTTVTEPFPVYEDWIGQYSPSGKDLRDMKDVAAHSALISTGVSDKDRVCREIQSVGAKTTTCDDHTYAVLGNYRPEDIQNAKCAHSIGTETGEIASVVIVPSEEQTHYAHQAAQFSRRPNVRPKVHVSDICPRGTRIWNDIFSGCGITCRLGWFHYLQRITKTLVEDHELYRDAIRALQECLYYYDEGDLAAVMQQISAGNLGKVDGKVCPEENQLKRAKQYRQYVRVWSYKATVIQSKLAAWYRKFKDEYDDTIHADLFTGPTETAVEEQMKNAIWVEDILPKDDLYFSVKPGLMSKCKLPVFIGTRGAESKVEKGNHIMHHCSNGGTRRTLTDYTSSAGIALYNLRIRYRLHIGSLDPKLRKKIPTAFHRAPHYTNHLRLAFINNLAKEAGIIGNVHSRVEELPADNGERFFSEYLTQQLARESSGVLYDEKTKRCKCKDCSKIKNPYAKRRVGSIQTAHAGNISSLAGALICAEREKKNRINVTNLAPHPTIMIAPRQMQLPPQHYFLAPAQSAGRTTSPHQACYHQQRTMIQLDLAYERHLAYQQHFCQAFYKHPFPPYFQGTPIPSPVANPSKQQNLGPYTWLTRES</sequence>
<dbReference type="Proteomes" id="UP001295423">
    <property type="component" value="Unassembled WGS sequence"/>
</dbReference>
<feature type="region of interest" description="Disordered" evidence="1">
    <location>
        <begin position="62"/>
        <end position="88"/>
    </location>
</feature>
<feature type="compositionally biased region" description="Polar residues" evidence="1">
    <location>
        <begin position="1024"/>
        <end position="1033"/>
    </location>
</feature>
<comment type="caution">
    <text evidence="2">The sequence shown here is derived from an EMBL/GenBank/DDBJ whole genome shotgun (WGS) entry which is preliminary data.</text>
</comment>